<organism evidence="1 2">
    <name type="scientific">Candidatus Andersenbacteria bacterium RIFCSPHIGHO2_12_FULL_45_11</name>
    <dbReference type="NCBI Taxonomy" id="1797281"/>
    <lineage>
        <taxon>Bacteria</taxon>
        <taxon>Candidatus Anderseniibacteriota</taxon>
    </lineage>
</organism>
<dbReference type="AlphaFoldDB" id="A0A1G1X3A7"/>
<proteinExistence type="predicted"/>
<evidence type="ECO:0000313" key="1">
    <source>
        <dbReference type="EMBL" id="OGY34489.1"/>
    </source>
</evidence>
<comment type="caution">
    <text evidence="1">The sequence shown here is derived from an EMBL/GenBank/DDBJ whole genome shotgun (WGS) entry which is preliminary data.</text>
</comment>
<name>A0A1G1X3A7_9BACT</name>
<dbReference type="SUPFAM" id="SSF143100">
    <property type="entry name" value="TTHA1013/TTHA0281-like"/>
    <property type="match status" value="1"/>
</dbReference>
<sequence length="75" mass="8363">MHKNQSLELKNVVWREGEFYVAQCLNVDISSFGKTKTEALSSLQEALELYFEDASDSVLTDVVNPELVQLSVANA</sequence>
<accession>A0A1G1X3A7</accession>
<evidence type="ECO:0008006" key="3">
    <source>
        <dbReference type="Google" id="ProtNLM"/>
    </source>
</evidence>
<gene>
    <name evidence="1" type="ORF">A3D99_03270</name>
</gene>
<reference evidence="1 2" key="1">
    <citation type="journal article" date="2016" name="Nat. Commun.">
        <title>Thousands of microbial genomes shed light on interconnected biogeochemical processes in an aquifer system.</title>
        <authorList>
            <person name="Anantharaman K."/>
            <person name="Brown C.T."/>
            <person name="Hug L.A."/>
            <person name="Sharon I."/>
            <person name="Castelle C.J."/>
            <person name="Probst A.J."/>
            <person name="Thomas B.C."/>
            <person name="Singh A."/>
            <person name="Wilkins M.J."/>
            <person name="Karaoz U."/>
            <person name="Brodie E.L."/>
            <person name="Williams K.H."/>
            <person name="Hubbard S.S."/>
            <person name="Banfield J.F."/>
        </authorList>
    </citation>
    <scope>NUCLEOTIDE SEQUENCE [LARGE SCALE GENOMIC DNA]</scope>
</reference>
<dbReference type="EMBL" id="MHHR01000013">
    <property type="protein sequence ID" value="OGY34489.1"/>
    <property type="molecule type" value="Genomic_DNA"/>
</dbReference>
<dbReference type="Proteomes" id="UP000177528">
    <property type="component" value="Unassembled WGS sequence"/>
</dbReference>
<dbReference type="InterPro" id="IPR035069">
    <property type="entry name" value="TTHA1013/TTHA0281-like"/>
</dbReference>
<evidence type="ECO:0000313" key="2">
    <source>
        <dbReference type="Proteomes" id="UP000177528"/>
    </source>
</evidence>
<protein>
    <recommendedName>
        <fullName evidence="3">HicB-like antitoxin of toxin-antitoxin system domain-containing protein</fullName>
    </recommendedName>
</protein>
<dbReference type="Gene3D" id="3.30.160.250">
    <property type="match status" value="1"/>
</dbReference>